<keyword evidence="7" id="KW-0443">Lipid metabolism</keyword>
<dbReference type="Gene3D" id="3.90.1150.10">
    <property type="entry name" value="Aspartate Aminotransferase, domain 1"/>
    <property type="match status" value="1"/>
</dbReference>
<dbReference type="PANTHER" id="PTHR13693">
    <property type="entry name" value="CLASS II AMINOTRANSFERASE/8-AMINO-7-OXONONANOATE SYNTHASE"/>
    <property type="match status" value="1"/>
</dbReference>
<comment type="pathway">
    <text evidence="2">Lipid metabolism; sphingolipid metabolism.</text>
</comment>
<feature type="region of interest" description="Disordered" evidence="9">
    <location>
        <begin position="511"/>
        <end position="551"/>
    </location>
</feature>
<dbReference type="GO" id="GO:0009102">
    <property type="term" value="P:biotin biosynthetic process"/>
    <property type="evidence" value="ECO:0007669"/>
    <property type="project" value="TreeGrafter"/>
</dbReference>
<dbReference type="GO" id="GO:0030170">
    <property type="term" value="F:pyridoxal phosphate binding"/>
    <property type="evidence" value="ECO:0007669"/>
    <property type="project" value="InterPro"/>
</dbReference>
<keyword evidence="6 8" id="KW-0663">Pyridoxal phosphate</keyword>
<protein>
    <submittedName>
        <fullName evidence="11">8-amino-7-oxononanoate synthase</fullName>
    </submittedName>
</protein>
<reference evidence="11 12" key="1">
    <citation type="journal article" date="2018" name="Sci. Rep.">
        <title>Raphidocelis subcapitata (=Pseudokirchneriella subcapitata) provides an insight into genome evolution and environmental adaptations in the Sphaeropleales.</title>
        <authorList>
            <person name="Suzuki S."/>
            <person name="Yamaguchi H."/>
            <person name="Nakajima N."/>
            <person name="Kawachi M."/>
        </authorList>
    </citation>
    <scope>NUCLEOTIDE SEQUENCE [LARGE SCALE GENOMIC DNA]</scope>
    <source>
        <strain evidence="11 12">NIES-35</strain>
    </source>
</reference>
<dbReference type="GO" id="GO:0016020">
    <property type="term" value="C:membrane"/>
    <property type="evidence" value="ECO:0007669"/>
    <property type="project" value="GOC"/>
</dbReference>
<feature type="domain" description="Aminotransferase class I/classII large" evidence="10">
    <location>
        <begin position="223"/>
        <end position="486"/>
    </location>
</feature>
<evidence type="ECO:0000256" key="5">
    <source>
        <dbReference type="ARBA" id="ARBA00022679"/>
    </source>
</evidence>
<feature type="compositionally biased region" description="Low complexity" evidence="9">
    <location>
        <begin position="71"/>
        <end position="91"/>
    </location>
</feature>
<dbReference type="Proteomes" id="UP000247498">
    <property type="component" value="Unassembled WGS sequence"/>
</dbReference>
<dbReference type="InterPro" id="IPR015421">
    <property type="entry name" value="PyrdxlP-dep_Trfase_major"/>
</dbReference>
<comment type="similarity">
    <text evidence="4">Belongs to the class-II pyridoxal-phosphate-dependent aminotransferase family. BioF subfamily.</text>
</comment>
<dbReference type="InterPro" id="IPR004839">
    <property type="entry name" value="Aminotransferase_I/II_large"/>
</dbReference>
<evidence type="ECO:0000256" key="3">
    <source>
        <dbReference type="ARBA" id="ARBA00004991"/>
    </source>
</evidence>
<dbReference type="SUPFAM" id="SSF53383">
    <property type="entry name" value="PLP-dependent transferases"/>
    <property type="match status" value="1"/>
</dbReference>
<evidence type="ECO:0000256" key="7">
    <source>
        <dbReference type="ARBA" id="ARBA00022919"/>
    </source>
</evidence>
<dbReference type="InterPro" id="IPR015422">
    <property type="entry name" value="PyrdxlP-dep_Trfase_small"/>
</dbReference>
<gene>
    <name evidence="11" type="ORF">Rsub_05429</name>
</gene>
<keyword evidence="7" id="KW-0746">Sphingolipid metabolism</keyword>
<keyword evidence="5" id="KW-0808">Transferase</keyword>
<evidence type="ECO:0000313" key="12">
    <source>
        <dbReference type="Proteomes" id="UP000247498"/>
    </source>
</evidence>
<evidence type="ECO:0000256" key="2">
    <source>
        <dbReference type="ARBA" id="ARBA00004760"/>
    </source>
</evidence>
<feature type="region of interest" description="Disordered" evidence="9">
    <location>
        <begin position="187"/>
        <end position="222"/>
    </location>
</feature>
<name>A0A2V0P4N2_9CHLO</name>
<dbReference type="GO" id="GO:0006665">
    <property type="term" value="P:sphingolipid metabolic process"/>
    <property type="evidence" value="ECO:0007669"/>
    <property type="project" value="UniProtKB-UniPathway"/>
</dbReference>
<evidence type="ECO:0000259" key="10">
    <source>
        <dbReference type="Pfam" id="PF00155"/>
    </source>
</evidence>
<evidence type="ECO:0000256" key="8">
    <source>
        <dbReference type="RuleBase" id="RU003693"/>
    </source>
</evidence>
<dbReference type="STRING" id="307507.A0A2V0P4N2"/>
<evidence type="ECO:0000256" key="9">
    <source>
        <dbReference type="SAM" id="MobiDB-lite"/>
    </source>
</evidence>
<dbReference type="InterPro" id="IPR001917">
    <property type="entry name" value="Aminotrans_II_pyridoxalP_BS"/>
</dbReference>
<comment type="pathway">
    <text evidence="3">Sphingolipid metabolism.</text>
</comment>
<keyword evidence="12" id="KW-1185">Reference proteome</keyword>
<evidence type="ECO:0000256" key="4">
    <source>
        <dbReference type="ARBA" id="ARBA00010008"/>
    </source>
</evidence>
<evidence type="ECO:0000256" key="6">
    <source>
        <dbReference type="ARBA" id="ARBA00022898"/>
    </source>
</evidence>
<dbReference type="UniPathway" id="UPA00222"/>
<dbReference type="InterPro" id="IPR050087">
    <property type="entry name" value="AON_synthase_class-II"/>
</dbReference>
<dbReference type="FunCoup" id="A0A2V0P4N2">
    <property type="interactions" value="846"/>
</dbReference>
<proteinExistence type="inferred from homology"/>
<dbReference type="OrthoDB" id="10263824at2759"/>
<feature type="region of interest" description="Disordered" evidence="9">
    <location>
        <begin position="71"/>
        <end position="98"/>
    </location>
</feature>
<dbReference type="Pfam" id="PF00155">
    <property type="entry name" value="Aminotran_1_2"/>
    <property type="match status" value="1"/>
</dbReference>
<sequence length="551" mass="57468">MHEAWREWIEASLRTLDERHLTRVLRPVVATGSAVEALLPSEQLDAWLSGGPACDDPRALLTAGQAAALLQQQTHQQHGQQPAVRQQHQQHAGQTLTGEQQLRPLRLFGLNDYLGLSTHPDVCRAAADAALSAGMGPRSSALVCGFTTEHRLLELEIARLKGSEDCLLFPTGYAANMAVLSVLASTAPSGGDGDGGESGSESASSSGGGARPLTNPQQQRQQQPEVVIFSDELNHASIIDGARLAVRGGGGGGGAVQLRVYRHSDMRHLAQLLGSCPPGARKIVVTDGLFSMDGDFADLRGLARLRARHGFLLVVDDAHATLVAGAHGGGTAEMQRAAASVDVTVGTLSKAFGALGGFVACGRAMRTLLLNRGRHVIFSTAPPLPVVAAARAALRVAQRESWRRRHLWSLVARASSRLGVPAHSPIIPLVIGPEAATMEAARQLLARGFHVGAIRPPTVPAGTCRLRISLSAAHSAGDVDALCAALLACRAAAGAAAPLALAHLAAPPPWSEEWGARQDQLDAEAEGQREAEGRGGGGGGFAPAPAPRSRL</sequence>
<dbReference type="GO" id="GO:0016740">
    <property type="term" value="F:transferase activity"/>
    <property type="evidence" value="ECO:0007669"/>
    <property type="project" value="UniProtKB-KW"/>
</dbReference>
<feature type="compositionally biased region" description="Basic and acidic residues" evidence="9">
    <location>
        <begin position="514"/>
        <end position="533"/>
    </location>
</feature>
<evidence type="ECO:0000256" key="1">
    <source>
        <dbReference type="ARBA" id="ARBA00001933"/>
    </source>
</evidence>
<dbReference type="Gene3D" id="3.40.640.10">
    <property type="entry name" value="Type I PLP-dependent aspartate aminotransferase-like (Major domain)"/>
    <property type="match status" value="1"/>
</dbReference>
<evidence type="ECO:0000313" key="11">
    <source>
        <dbReference type="EMBL" id="GBF92810.1"/>
    </source>
</evidence>
<comment type="cofactor">
    <cofactor evidence="1 8">
        <name>pyridoxal 5'-phosphate</name>
        <dbReference type="ChEBI" id="CHEBI:597326"/>
    </cofactor>
</comment>
<organism evidence="11 12">
    <name type="scientific">Raphidocelis subcapitata</name>
    <dbReference type="NCBI Taxonomy" id="307507"/>
    <lineage>
        <taxon>Eukaryota</taxon>
        <taxon>Viridiplantae</taxon>
        <taxon>Chlorophyta</taxon>
        <taxon>core chlorophytes</taxon>
        <taxon>Chlorophyceae</taxon>
        <taxon>CS clade</taxon>
        <taxon>Sphaeropleales</taxon>
        <taxon>Selenastraceae</taxon>
        <taxon>Raphidocelis</taxon>
    </lineage>
</organism>
<dbReference type="AlphaFoldDB" id="A0A2V0P4N2"/>
<accession>A0A2V0P4N2</accession>
<dbReference type="EMBL" id="BDRX01000035">
    <property type="protein sequence ID" value="GBF92810.1"/>
    <property type="molecule type" value="Genomic_DNA"/>
</dbReference>
<dbReference type="InterPro" id="IPR015424">
    <property type="entry name" value="PyrdxlP-dep_Trfase"/>
</dbReference>
<dbReference type="PROSITE" id="PS00599">
    <property type="entry name" value="AA_TRANSFER_CLASS_2"/>
    <property type="match status" value="1"/>
</dbReference>
<comment type="caution">
    <text evidence="11">The sequence shown here is derived from an EMBL/GenBank/DDBJ whole genome shotgun (WGS) entry which is preliminary data.</text>
</comment>
<dbReference type="PANTHER" id="PTHR13693:SF77">
    <property type="entry name" value="8-AMINO-7-OXONONANOATE SYNTHASE"/>
    <property type="match status" value="1"/>
</dbReference>
<dbReference type="InParanoid" id="A0A2V0P4N2"/>